<dbReference type="InterPro" id="IPR018456">
    <property type="entry name" value="PTR2_symporter_CS"/>
</dbReference>
<feature type="compositionally biased region" description="Basic and acidic residues" evidence="9">
    <location>
        <begin position="9"/>
        <end position="23"/>
    </location>
</feature>
<dbReference type="PROSITE" id="PS01023">
    <property type="entry name" value="PTR2_2"/>
    <property type="match status" value="1"/>
</dbReference>
<keyword evidence="7 10" id="KW-0472">Membrane</keyword>
<dbReference type="RefSeq" id="WP_345464183.1">
    <property type="nucleotide sequence ID" value="NZ_BAABKG010000007.1"/>
</dbReference>
<evidence type="ECO:0000256" key="4">
    <source>
        <dbReference type="ARBA" id="ARBA00022475"/>
    </source>
</evidence>
<feature type="transmembrane region" description="Helical" evidence="10">
    <location>
        <begin position="370"/>
        <end position="388"/>
    </location>
</feature>
<comment type="similarity">
    <text evidence="2 8">Belongs to the major facilitator superfamily. Proton-dependent oligopeptide transporter (POT/PTR) (TC 2.A.17) family.</text>
</comment>
<evidence type="ECO:0000256" key="8">
    <source>
        <dbReference type="RuleBase" id="RU003755"/>
    </source>
</evidence>
<evidence type="ECO:0000313" key="12">
    <source>
        <dbReference type="EMBL" id="GAA5156415.1"/>
    </source>
</evidence>
<dbReference type="InterPro" id="IPR020846">
    <property type="entry name" value="MFS_dom"/>
</dbReference>
<evidence type="ECO:0000256" key="7">
    <source>
        <dbReference type="ARBA" id="ARBA00023136"/>
    </source>
</evidence>
<dbReference type="PANTHER" id="PTHR23517:SF15">
    <property type="entry name" value="PROTON-DEPENDENT OLIGOPEPTIDE FAMILY TRANSPORT PROTEIN"/>
    <property type="match status" value="1"/>
</dbReference>
<feature type="transmembrane region" description="Helical" evidence="10">
    <location>
        <begin position="260"/>
        <end position="280"/>
    </location>
</feature>
<feature type="domain" description="Major facilitator superfamily (MFS) profile" evidence="11">
    <location>
        <begin position="33"/>
        <end position="488"/>
    </location>
</feature>
<evidence type="ECO:0000256" key="3">
    <source>
        <dbReference type="ARBA" id="ARBA00022448"/>
    </source>
</evidence>
<organism evidence="12 13">
    <name type="scientific">Nocardioides marinquilinus</name>
    <dbReference type="NCBI Taxonomy" id="1210400"/>
    <lineage>
        <taxon>Bacteria</taxon>
        <taxon>Bacillati</taxon>
        <taxon>Actinomycetota</taxon>
        <taxon>Actinomycetes</taxon>
        <taxon>Propionibacteriales</taxon>
        <taxon>Nocardioidaceae</taxon>
        <taxon>Nocardioides</taxon>
    </lineage>
</organism>
<dbReference type="EMBL" id="BAABKG010000007">
    <property type="protein sequence ID" value="GAA5156415.1"/>
    <property type="molecule type" value="Genomic_DNA"/>
</dbReference>
<keyword evidence="5 8" id="KW-0812">Transmembrane</keyword>
<protein>
    <submittedName>
        <fullName evidence="12">Peptide MFS transporter</fullName>
    </submittedName>
</protein>
<dbReference type="InterPro" id="IPR036259">
    <property type="entry name" value="MFS_trans_sf"/>
</dbReference>
<evidence type="ECO:0000256" key="9">
    <source>
        <dbReference type="SAM" id="MobiDB-lite"/>
    </source>
</evidence>
<accession>A0ABP9Q3X0</accession>
<dbReference type="PROSITE" id="PS50850">
    <property type="entry name" value="MFS"/>
    <property type="match status" value="1"/>
</dbReference>
<dbReference type="InterPro" id="IPR050171">
    <property type="entry name" value="MFS_Transporters"/>
</dbReference>
<dbReference type="InterPro" id="IPR005279">
    <property type="entry name" value="Dipep/tripep_permease"/>
</dbReference>
<feature type="transmembrane region" description="Helical" evidence="10">
    <location>
        <begin position="436"/>
        <end position="457"/>
    </location>
</feature>
<dbReference type="CDD" id="cd17346">
    <property type="entry name" value="MFS_DtpA_like"/>
    <property type="match status" value="1"/>
</dbReference>
<comment type="subcellular location">
    <subcellularLocation>
        <location evidence="1">Cell membrane</location>
        <topology evidence="1">Multi-pass membrane protein</topology>
    </subcellularLocation>
    <subcellularLocation>
        <location evidence="8">Membrane</location>
        <topology evidence="8">Multi-pass membrane protein</topology>
    </subcellularLocation>
</comment>
<feature type="transmembrane region" description="Helical" evidence="10">
    <location>
        <begin position="292"/>
        <end position="310"/>
    </location>
</feature>
<evidence type="ECO:0000256" key="5">
    <source>
        <dbReference type="ARBA" id="ARBA00022692"/>
    </source>
</evidence>
<evidence type="ECO:0000259" key="11">
    <source>
        <dbReference type="PROSITE" id="PS50850"/>
    </source>
</evidence>
<keyword evidence="6 10" id="KW-1133">Transmembrane helix</keyword>
<comment type="caution">
    <text evidence="12">The sequence shown here is derived from an EMBL/GenBank/DDBJ whole genome shotgun (WGS) entry which is preliminary data.</text>
</comment>
<evidence type="ECO:0000256" key="6">
    <source>
        <dbReference type="ARBA" id="ARBA00022989"/>
    </source>
</evidence>
<evidence type="ECO:0000256" key="10">
    <source>
        <dbReference type="SAM" id="Phobius"/>
    </source>
</evidence>
<feature type="transmembrane region" description="Helical" evidence="10">
    <location>
        <begin position="463"/>
        <end position="483"/>
    </location>
</feature>
<dbReference type="NCBIfam" id="TIGR00924">
    <property type="entry name" value="yjdL_sub1_fam"/>
    <property type="match status" value="1"/>
</dbReference>
<feature type="region of interest" description="Disordered" evidence="9">
    <location>
        <begin position="1"/>
        <end position="23"/>
    </location>
</feature>
<proteinExistence type="inferred from homology"/>
<feature type="transmembrane region" description="Helical" evidence="10">
    <location>
        <begin position="191"/>
        <end position="212"/>
    </location>
</feature>
<reference evidence="13" key="1">
    <citation type="journal article" date="2019" name="Int. J. Syst. Evol. Microbiol.">
        <title>The Global Catalogue of Microorganisms (GCM) 10K type strain sequencing project: providing services to taxonomists for standard genome sequencing and annotation.</title>
        <authorList>
            <consortium name="The Broad Institute Genomics Platform"/>
            <consortium name="The Broad Institute Genome Sequencing Center for Infectious Disease"/>
            <person name="Wu L."/>
            <person name="Ma J."/>
        </authorList>
    </citation>
    <scope>NUCLEOTIDE SEQUENCE [LARGE SCALE GENOMIC DNA]</scope>
    <source>
        <strain evidence="13">JCM 18459</strain>
    </source>
</reference>
<name>A0ABP9Q3X0_9ACTN</name>
<feature type="transmembrane region" description="Helical" evidence="10">
    <location>
        <begin position="166"/>
        <end position="185"/>
    </location>
</feature>
<dbReference type="SUPFAM" id="SSF103473">
    <property type="entry name" value="MFS general substrate transporter"/>
    <property type="match status" value="1"/>
</dbReference>
<keyword evidence="13" id="KW-1185">Reference proteome</keyword>
<keyword evidence="4" id="KW-1003">Cell membrane</keyword>
<feature type="transmembrane region" description="Helical" evidence="10">
    <location>
        <begin position="72"/>
        <end position="92"/>
    </location>
</feature>
<dbReference type="InterPro" id="IPR000109">
    <property type="entry name" value="POT_fam"/>
</dbReference>
<dbReference type="PANTHER" id="PTHR23517">
    <property type="entry name" value="RESISTANCE PROTEIN MDTM, PUTATIVE-RELATED-RELATED"/>
    <property type="match status" value="1"/>
</dbReference>
<dbReference type="Pfam" id="PF00854">
    <property type="entry name" value="PTR2"/>
    <property type="match status" value="1"/>
</dbReference>
<feature type="transmembrane region" description="Helical" evidence="10">
    <location>
        <begin position="43"/>
        <end position="60"/>
    </location>
</feature>
<evidence type="ECO:0000313" key="13">
    <source>
        <dbReference type="Proteomes" id="UP001500221"/>
    </source>
</evidence>
<evidence type="ECO:0000256" key="2">
    <source>
        <dbReference type="ARBA" id="ARBA00005982"/>
    </source>
</evidence>
<dbReference type="Proteomes" id="UP001500221">
    <property type="component" value="Unassembled WGS sequence"/>
</dbReference>
<feature type="transmembrane region" description="Helical" evidence="10">
    <location>
        <begin position="394"/>
        <end position="415"/>
    </location>
</feature>
<keyword evidence="3 8" id="KW-0813">Transport</keyword>
<dbReference type="Gene3D" id="1.20.1250.20">
    <property type="entry name" value="MFS general substrate transporter like domains"/>
    <property type="match status" value="1"/>
</dbReference>
<gene>
    <name evidence="12" type="ORF">GCM10023340_44190</name>
</gene>
<feature type="transmembrane region" description="Helical" evidence="10">
    <location>
        <begin position="338"/>
        <end position="358"/>
    </location>
</feature>
<sequence length="495" mass="52755">MSTGTSDAKPVDHGGPDDGRDRGFLGQPWPLATLFGVEVWERFSFYGMQGILVLYLYYSAAEGGLGIDRATATGIVGAYGGTVYLTTIAGAWVADRLIGPERTLFLSASVVMAGHVALAVIPGRPGVAVGLVLVAVGSGGVKANATSLVGSLYAEDDERRDAGFSLFYLGINLGAFAGPLLTGLLQTHQGFHWGFGIAAVGMALGLAQYAVGRRRLPESTHHVPSPLPSSMRARYAAGVVGFLVVVAVLLLTGVMTGENLADWVLGIVVAASVGYFALILRSPQVDATERSRVWSFLPLFACNAVFWSLYQQQFTVVEIFSDERLNRDLFGWEMPVSWVNSINPVFVILLSGVFAALWTRLGSRQPVTPVKFGLGTVVMGLAFWTFLLNPSGEAAAPLLLLVLTLLVFTLGELLISPVGLSLSTKLAPRHFRTQMVALYFLSVAFGTAMAGKLAGYYDPKDEAPYFLVLGAIAVVTGALVLVFTRPITRLMAGVR</sequence>
<feature type="transmembrane region" description="Helical" evidence="10">
    <location>
        <begin position="233"/>
        <end position="254"/>
    </location>
</feature>
<evidence type="ECO:0000256" key="1">
    <source>
        <dbReference type="ARBA" id="ARBA00004651"/>
    </source>
</evidence>